<evidence type="ECO:0000256" key="1">
    <source>
        <dbReference type="SAM" id="Phobius"/>
    </source>
</evidence>
<sequence length="181" mass="20171">MLRQQDLEQLQSNLASQKTLWAMMLLAPFIYLAIGYFLGPVWQDRSWGGEWLLPSMRLSLAVLALANVLVCYRVRARVLRGHPGRLVKRICAKLETSAGDTLHPAACLYQAVLVFCLGLAESIALFGVALFVFGDSLVYLFLFANFSAVVIIYFRPRMVDLISIAAHLDAGKKKDADEHAQ</sequence>
<proteinExistence type="predicted"/>
<keyword evidence="1" id="KW-0812">Transmembrane</keyword>
<reference evidence="2" key="1">
    <citation type="journal article" date="2020" name="mSystems">
        <title>Genome- and Community-Level Interaction Insights into Carbon Utilization and Element Cycling Functions of Hydrothermarchaeota in Hydrothermal Sediment.</title>
        <authorList>
            <person name="Zhou Z."/>
            <person name="Liu Y."/>
            <person name="Xu W."/>
            <person name="Pan J."/>
            <person name="Luo Z.H."/>
            <person name="Li M."/>
        </authorList>
    </citation>
    <scope>NUCLEOTIDE SEQUENCE [LARGE SCALE GENOMIC DNA]</scope>
    <source>
        <strain evidence="2">SpSt-1220</strain>
    </source>
</reference>
<organism evidence="2">
    <name type="scientific">Geoalkalibacter subterraneus</name>
    <dbReference type="NCBI Taxonomy" id="483547"/>
    <lineage>
        <taxon>Bacteria</taxon>
        <taxon>Pseudomonadati</taxon>
        <taxon>Thermodesulfobacteriota</taxon>
        <taxon>Desulfuromonadia</taxon>
        <taxon>Desulfuromonadales</taxon>
        <taxon>Geoalkalibacteraceae</taxon>
        <taxon>Geoalkalibacter</taxon>
    </lineage>
</organism>
<accession>A0A831LMT7</accession>
<evidence type="ECO:0000313" key="2">
    <source>
        <dbReference type="EMBL" id="HDR46516.1"/>
    </source>
</evidence>
<feature type="transmembrane region" description="Helical" evidence="1">
    <location>
        <begin position="20"/>
        <end position="39"/>
    </location>
</feature>
<comment type="caution">
    <text evidence="2">The sequence shown here is derived from an EMBL/GenBank/DDBJ whole genome shotgun (WGS) entry which is preliminary data.</text>
</comment>
<gene>
    <name evidence="2" type="ORF">ENN94_02330</name>
</gene>
<protein>
    <submittedName>
        <fullName evidence="2">Uncharacterized protein</fullName>
    </submittedName>
</protein>
<feature type="transmembrane region" description="Helical" evidence="1">
    <location>
        <begin position="137"/>
        <end position="154"/>
    </location>
</feature>
<keyword evidence="1" id="KW-1133">Transmembrane helix</keyword>
<keyword evidence="1" id="KW-0472">Membrane</keyword>
<dbReference type="AlphaFoldDB" id="A0A831LMT7"/>
<dbReference type="Proteomes" id="UP000886162">
    <property type="component" value="Unassembled WGS sequence"/>
</dbReference>
<feature type="transmembrane region" description="Helical" evidence="1">
    <location>
        <begin position="51"/>
        <end position="72"/>
    </location>
</feature>
<feature type="transmembrane region" description="Helical" evidence="1">
    <location>
        <begin position="111"/>
        <end position="131"/>
    </location>
</feature>
<dbReference type="EMBL" id="DSDO01000157">
    <property type="protein sequence ID" value="HDR46516.1"/>
    <property type="molecule type" value="Genomic_DNA"/>
</dbReference>
<name>A0A831LMT7_9BACT</name>